<evidence type="ECO:0000313" key="7">
    <source>
        <dbReference type="Proteomes" id="UP001221142"/>
    </source>
</evidence>
<feature type="transmembrane region" description="Helical" evidence="5">
    <location>
        <begin position="399"/>
        <end position="420"/>
    </location>
</feature>
<feature type="transmembrane region" description="Helical" evidence="5">
    <location>
        <begin position="291"/>
        <end position="316"/>
    </location>
</feature>
<evidence type="ECO:0000256" key="4">
    <source>
        <dbReference type="ARBA" id="ARBA00023136"/>
    </source>
</evidence>
<feature type="transmembrane region" description="Helical" evidence="5">
    <location>
        <begin position="371"/>
        <end position="393"/>
    </location>
</feature>
<dbReference type="Pfam" id="PF07690">
    <property type="entry name" value="MFS_1"/>
    <property type="match status" value="2"/>
</dbReference>
<feature type="transmembrane region" description="Helical" evidence="5">
    <location>
        <begin position="465"/>
        <end position="484"/>
    </location>
</feature>
<keyword evidence="4 5" id="KW-0472">Membrane</keyword>
<dbReference type="Gene3D" id="1.20.1250.20">
    <property type="entry name" value="MFS general substrate transporter like domains"/>
    <property type="match status" value="2"/>
</dbReference>
<keyword evidence="7" id="KW-1185">Reference proteome</keyword>
<sequence length="493" mass="54115">MPSATETTPLIESSHPPRRLSGTTLIYPLALVCRVATLLPTTTTFFILQQFICRRYYRDHDPARIPPDGHIPDAMCAQPAVEERYAAFIALVALMDGIGSLGGYAALSFLAARFGRRVAMATVITVGLGADIALIASTMVASWLETPLFALWLVCASFSQATLVAFVANIYLVDLVPEESRTSALSSIAGWGALGSVLSFSVGGTITTRSGNVLVVYSIAGILWLSALLYVWLILPESFPKAKREQLRLERLRPQQAQTRLMRYMLRLKRFLARLERPPRDPNTGRRNWRLILCAVHMFFTGLGSGYALPALITIITSLYRYTPEETGYTLTALSATNMLMLAMVIPALVRVLRPIYLRRSNNPEKTTDRLDVHLAFVSWVVEATAYIIFPFMHTRASQFAAVVLIGCGPGYGPAIRSLVAASVEPLKQGETLGMIEMMWGAGLFLSPIVMGSILSATISSVPQTIFYVQAAIVISAAGILLFVRDVDRYREA</sequence>
<protein>
    <submittedName>
        <fullName evidence="6">MFS general substrate transporter</fullName>
    </submittedName>
</protein>
<evidence type="ECO:0000256" key="3">
    <source>
        <dbReference type="ARBA" id="ARBA00022989"/>
    </source>
</evidence>
<comment type="caution">
    <text evidence="6">The sequence shown here is derived from an EMBL/GenBank/DDBJ whole genome shotgun (WGS) entry which is preliminary data.</text>
</comment>
<feature type="transmembrane region" description="Helical" evidence="5">
    <location>
        <begin position="149"/>
        <end position="172"/>
    </location>
</feature>
<dbReference type="InterPro" id="IPR011701">
    <property type="entry name" value="MFS"/>
</dbReference>
<feature type="transmembrane region" description="Helical" evidence="5">
    <location>
        <begin position="214"/>
        <end position="235"/>
    </location>
</feature>
<feature type="transmembrane region" description="Helical" evidence="5">
    <location>
        <begin position="25"/>
        <end position="48"/>
    </location>
</feature>
<reference evidence="6" key="1">
    <citation type="submission" date="2023-03" db="EMBL/GenBank/DDBJ databases">
        <title>Massive genome expansion in bonnet fungi (Mycena s.s.) driven by repeated elements and novel gene families across ecological guilds.</title>
        <authorList>
            <consortium name="Lawrence Berkeley National Laboratory"/>
            <person name="Harder C.B."/>
            <person name="Miyauchi S."/>
            <person name="Viragh M."/>
            <person name="Kuo A."/>
            <person name="Thoen E."/>
            <person name="Andreopoulos B."/>
            <person name="Lu D."/>
            <person name="Skrede I."/>
            <person name="Drula E."/>
            <person name="Henrissat B."/>
            <person name="Morin E."/>
            <person name="Kohler A."/>
            <person name="Barry K."/>
            <person name="LaButti K."/>
            <person name="Morin E."/>
            <person name="Salamov A."/>
            <person name="Lipzen A."/>
            <person name="Mereny Z."/>
            <person name="Hegedus B."/>
            <person name="Baldrian P."/>
            <person name="Stursova M."/>
            <person name="Weitz H."/>
            <person name="Taylor A."/>
            <person name="Grigoriev I.V."/>
            <person name="Nagy L.G."/>
            <person name="Martin F."/>
            <person name="Kauserud H."/>
        </authorList>
    </citation>
    <scope>NUCLEOTIDE SEQUENCE</scope>
    <source>
        <strain evidence="6">9284</strain>
    </source>
</reference>
<dbReference type="EMBL" id="JARKIF010000004">
    <property type="protein sequence ID" value="KAJ7641455.1"/>
    <property type="molecule type" value="Genomic_DNA"/>
</dbReference>
<evidence type="ECO:0000313" key="6">
    <source>
        <dbReference type="EMBL" id="KAJ7641455.1"/>
    </source>
</evidence>
<evidence type="ECO:0000256" key="1">
    <source>
        <dbReference type="ARBA" id="ARBA00004141"/>
    </source>
</evidence>
<feature type="transmembrane region" description="Helical" evidence="5">
    <location>
        <begin position="328"/>
        <end position="350"/>
    </location>
</feature>
<accession>A0AAD7C7L6</accession>
<comment type="subcellular location">
    <subcellularLocation>
        <location evidence="1">Membrane</location>
        <topology evidence="1">Multi-pass membrane protein</topology>
    </subcellularLocation>
</comment>
<dbReference type="GO" id="GO:0016020">
    <property type="term" value="C:membrane"/>
    <property type="evidence" value="ECO:0007669"/>
    <property type="project" value="UniProtKB-SubCell"/>
</dbReference>
<feature type="transmembrane region" description="Helical" evidence="5">
    <location>
        <begin position="85"/>
        <end position="107"/>
    </location>
</feature>
<gene>
    <name evidence="6" type="ORF">FB45DRAFT_1022203</name>
</gene>
<name>A0AAD7C7L6_9AGAR</name>
<proteinExistence type="predicted"/>
<feature type="transmembrane region" description="Helical" evidence="5">
    <location>
        <begin position="119"/>
        <end position="143"/>
    </location>
</feature>
<evidence type="ECO:0000256" key="2">
    <source>
        <dbReference type="ARBA" id="ARBA00022692"/>
    </source>
</evidence>
<dbReference type="PANTHER" id="PTHR23507:SF1">
    <property type="entry name" value="FI18259P1-RELATED"/>
    <property type="match status" value="1"/>
</dbReference>
<feature type="transmembrane region" description="Helical" evidence="5">
    <location>
        <begin position="440"/>
        <end position="459"/>
    </location>
</feature>
<dbReference type="GO" id="GO:0022857">
    <property type="term" value="F:transmembrane transporter activity"/>
    <property type="evidence" value="ECO:0007669"/>
    <property type="project" value="InterPro"/>
</dbReference>
<dbReference type="SUPFAM" id="SSF103473">
    <property type="entry name" value="MFS general substrate transporter"/>
    <property type="match status" value="1"/>
</dbReference>
<keyword evidence="3 5" id="KW-1133">Transmembrane helix</keyword>
<dbReference type="Proteomes" id="UP001221142">
    <property type="component" value="Unassembled WGS sequence"/>
</dbReference>
<organism evidence="6 7">
    <name type="scientific">Roridomyces roridus</name>
    <dbReference type="NCBI Taxonomy" id="1738132"/>
    <lineage>
        <taxon>Eukaryota</taxon>
        <taxon>Fungi</taxon>
        <taxon>Dikarya</taxon>
        <taxon>Basidiomycota</taxon>
        <taxon>Agaricomycotina</taxon>
        <taxon>Agaricomycetes</taxon>
        <taxon>Agaricomycetidae</taxon>
        <taxon>Agaricales</taxon>
        <taxon>Marasmiineae</taxon>
        <taxon>Mycenaceae</taxon>
        <taxon>Roridomyces</taxon>
    </lineage>
</organism>
<dbReference type="PANTHER" id="PTHR23507">
    <property type="entry name" value="ZGC:174356"/>
    <property type="match status" value="1"/>
</dbReference>
<keyword evidence="2 5" id="KW-0812">Transmembrane</keyword>
<dbReference type="InterPro" id="IPR036259">
    <property type="entry name" value="MFS_trans_sf"/>
</dbReference>
<evidence type="ECO:0000256" key="5">
    <source>
        <dbReference type="SAM" id="Phobius"/>
    </source>
</evidence>
<dbReference type="AlphaFoldDB" id="A0AAD7C7L6"/>